<dbReference type="OrthoDB" id="9788221at2"/>
<dbReference type="AlphaFoldDB" id="A0A1W1VGA0"/>
<dbReference type="GO" id="GO:0005737">
    <property type="term" value="C:cytoplasm"/>
    <property type="evidence" value="ECO:0007669"/>
    <property type="project" value="TreeGrafter"/>
</dbReference>
<dbReference type="InterPro" id="IPR003719">
    <property type="entry name" value="Phenazine_PhzF-like"/>
</dbReference>
<dbReference type="EMBL" id="FWWU01000009">
    <property type="protein sequence ID" value="SMB92439.1"/>
    <property type="molecule type" value="Genomic_DNA"/>
</dbReference>
<evidence type="ECO:0000256" key="3">
    <source>
        <dbReference type="PIRSR" id="PIRSR016184-1"/>
    </source>
</evidence>
<keyword evidence="2" id="KW-0413">Isomerase</keyword>
<evidence type="ECO:0000256" key="1">
    <source>
        <dbReference type="ARBA" id="ARBA00008270"/>
    </source>
</evidence>
<dbReference type="SUPFAM" id="SSF54506">
    <property type="entry name" value="Diaminopimelate epimerase-like"/>
    <property type="match status" value="1"/>
</dbReference>
<evidence type="ECO:0000256" key="2">
    <source>
        <dbReference type="ARBA" id="ARBA00023235"/>
    </source>
</evidence>
<dbReference type="PANTHER" id="PTHR13774:SF39">
    <property type="entry name" value="BIOSYNTHESIS PROTEIN, PUTATIVE-RELATED"/>
    <property type="match status" value="1"/>
</dbReference>
<accession>A0A1W1VGA0</accession>
<keyword evidence="5" id="KW-1185">Reference proteome</keyword>
<dbReference type="Gene3D" id="3.10.310.10">
    <property type="entry name" value="Diaminopimelate Epimerase, Chain A, domain 1"/>
    <property type="match status" value="2"/>
</dbReference>
<dbReference type="PANTHER" id="PTHR13774">
    <property type="entry name" value="PHENAZINE BIOSYNTHESIS PROTEIN"/>
    <property type="match status" value="1"/>
</dbReference>
<dbReference type="Proteomes" id="UP000192582">
    <property type="component" value="Unassembled WGS sequence"/>
</dbReference>
<evidence type="ECO:0000313" key="5">
    <source>
        <dbReference type="Proteomes" id="UP000192582"/>
    </source>
</evidence>
<gene>
    <name evidence="4" type="ORF">SAMN00790413_01566</name>
</gene>
<dbReference type="RefSeq" id="WP_084049005.1">
    <property type="nucleotide sequence ID" value="NZ_FWWU01000009.1"/>
</dbReference>
<protein>
    <submittedName>
        <fullName evidence="4">Phenazine biosynthesis protein PhzF family</fullName>
    </submittedName>
</protein>
<feature type="active site" evidence="3">
    <location>
        <position position="45"/>
    </location>
</feature>
<dbReference type="STRING" id="695939.SAMN00790413_01566"/>
<dbReference type="PIRSF" id="PIRSF016184">
    <property type="entry name" value="PhzC_PhzF"/>
    <property type="match status" value="1"/>
</dbReference>
<sequence>MIAYCEVSAFTDTPGHGNQAGVVLDAEALSEEQMQALATFLGTPETVFVTRLADGQARVRYFTPTQEIEFCGHATVALGLRLAQEGRWTGEELVLETLVGRIPLSLELGTEGPERVWMEQRALESRPVARELRRQLADALGLDERMIHRGLPLASASTGLWSVFVPLLDAVILDALEPDLTRIHALSDVLGVTSVYTYAPVGVNRFAARDFAPAVGIPEDPVTGSAAGALISLLAREGRLPLRGERASGVVYQGHALGTPGEVEVTVTLNGPTPGQVRVGGRAVLNREGIWTSAGAGPAGRMGTLKG</sequence>
<dbReference type="Pfam" id="PF02567">
    <property type="entry name" value="PhzC-PhzF"/>
    <property type="match status" value="1"/>
</dbReference>
<name>A0A1W1VGA0_9DEIO</name>
<dbReference type="NCBIfam" id="TIGR00654">
    <property type="entry name" value="PhzF_family"/>
    <property type="match status" value="1"/>
</dbReference>
<organism evidence="4 5">
    <name type="scientific">Deinococcus hopiensis KR-140</name>
    <dbReference type="NCBI Taxonomy" id="695939"/>
    <lineage>
        <taxon>Bacteria</taxon>
        <taxon>Thermotogati</taxon>
        <taxon>Deinococcota</taxon>
        <taxon>Deinococci</taxon>
        <taxon>Deinococcales</taxon>
        <taxon>Deinococcaceae</taxon>
        <taxon>Deinococcus</taxon>
    </lineage>
</organism>
<comment type="similarity">
    <text evidence="1">Belongs to the PhzF family.</text>
</comment>
<dbReference type="GO" id="GO:0016853">
    <property type="term" value="F:isomerase activity"/>
    <property type="evidence" value="ECO:0007669"/>
    <property type="project" value="UniProtKB-KW"/>
</dbReference>
<proteinExistence type="inferred from homology"/>
<reference evidence="4 5" key="1">
    <citation type="submission" date="2017-04" db="EMBL/GenBank/DDBJ databases">
        <authorList>
            <person name="Afonso C.L."/>
            <person name="Miller P.J."/>
            <person name="Scott M.A."/>
            <person name="Spackman E."/>
            <person name="Goraichik I."/>
            <person name="Dimitrov K.M."/>
            <person name="Suarez D.L."/>
            <person name="Swayne D.E."/>
        </authorList>
    </citation>
    <scope>NUCLEOTIDE SEQUENCE [LARGE SCALE GENOMIC DNA]</scope>
    <source>
        <strain evidence="4 5">KR-140</strain>
    </source>
</reference>
<evidence type="ECO:0000313" key="4">
    <source>
        <dbReference type="EMBL" id="SMB92439.1"/>
    </source>
</evidence>